<protein>
    <submittedName>
        <fullName evidence="1">Uncharacterized protein</fullName>
    </submittedName>
</protein>
<evidence type="ECO:0000313" key="1">
    <source>
        <dbReference type="EMBL" id="CBH23445.1"/>
    </source>
</evidence>
<proteinExistence type="predicted"/>
<name>D5H5Z0_SALRM</name>
<sequence length="281" mass="31578">MSGESLCALSPKRFAEGIPLSFEEVPPILCKPILASNNKRNQKRFTKRTMAESFDLHAVATGDIVGSSDLPADRRRQLPDRLRSTYETVQQTAPEELPYELAITGGDGWQCYVRNPATALARLLHFWTLLYAQGLPSRMALVVDTVDFVSEEDLNESDGRAFRRSGRLLSSLNGERWFDGALPSDASEAHHVASEGIGELVDLFFHEWTEAQARAIAGMIGTIGTEREITQEKIAAQWTPEPVTRQAVNRHLKRAHWNRVERTVTRFEHLCHSLQTPTLDE</sequence>
<dbReference type="Proteomes" id="UP000000933">
    <property type="component" value="Chromosome"/>
</dbReference>
<evidence type="ECO:0000313" key="2">
    <source>
        <dbReference type="Proteomes" id="UP000000933"/>
    </source>
</evidence>
<reference evidence="2" key="2">
    <citation type="submission" date="2010-04" db="EMBL/GenBank/DDBJ databases">
        <title>Genome sequence of Salinibacter ruber M8.</title>
        <authorList>
            <consortium name="Genoscope"/>
        </authorList>
    </citation>
    <scope>NUCLEOTIDE SEQUENCE [LARGE SCALE GENOMIC DNA]</scope>
    <source>
        <strain evidence="2">M8</strain>
    </source>
</reference>
<accession>D5H5Z0</accession>
<dbReference type="AlphaFoldDB" id="D5H5Z0"/>
<organism evidence="1 2">
    <name type="scientific">Salinibacter ruber (strain M8)</name>
    <dbReference type="NCBI Taxonomy" id="761659"/>
    <lineage>
        <taxon>Bacteria</taxon>
        <taxon>Pseudomonadati</taxon>
        <taxon>Rhodothermota</taxon>
        <taxon>Rhodothermia</taxon>
        <taxon>Rhodothermales</taxon>
        <taxon>Salinibacteraceae</taxon>
        <taxon>Salinibacter</taxon>
    </lineage>
</organism>
<reference evidence="1 2" key="1">
    <citation type="journal article" date="2010" name="ISME J.">
        <title>Fine-scale evolution: genomic, phenotypic and ecological differentiation in two coexisting Salinibacter ruber strains.</title>
        <authorList>
            <person name="Pena A."/>
            <person name="Teeling H."/>
            <person name="Huerta-Cepas J."/>
            <person name="Santos F."/>
            <person name="Yarza P."/>
            <person name="Brito-Echeverria J."/>
            <person name="Lucio M."/>
            <person name="Schmitt-Kopplin P."/>
            <person name="Meseguer I."/>
            <person name="Schenowitz C."/>
            <person name="Dossat C."/>
            <person name="Barbe V."/>
            <person name="Dopazo J."/>
            <person name="Rossello-Mora R."/>
            <person name="Schuler M."/>
            <person name="Glockner F.O."/>
            <person name="Amann R."/>
            <person name="Gabaldon T."/>
            <person name="Anton J."/>
        </authorList>
    </citation>
    <scope>NUCLEOTIDE SEQUENCE [LARGE SCALE GENOMIC DNA]</scope>
    <source>
        <strain evidence="1 2">M8</strain>
    </source>
</reference>
<gene>
    <name evidence="1" type="ordered locus">SRM_00524</name>
</gene>
<dbReference type="KEGG" id="srm:SRM_00524"/>
<dbReference type="HOGENOM" id="CLU_990045_0_0_10"/>
<dbReference type="EMBL" id="FP565814">
    <property type="protein sequence ID" value="CBH23445.1"/>
    <property type="molecule type" value="Genomic_DNA"/>
</dbReference>